<organism evidence="3 4">
    <name type="scientific">Rubrivivax albus</name>
    <dbReference type="NCBI Taxonomy" id="2499835"/>
    <lineage>
        <taxon>Bacteria</taxon>
        <taxon>Pseudomonadati</taxon>
        <taxon>Pseudomonadota</taxon>
        <taxon>Betaproteobacteria</taxon>
        <taxon>Burkholderiales</taxon>
        <taxon>Sphaerotilaceae</taxon>
        <taxon>Rubrivivax</taxon>
    </lineage>
</organism>
<dbReference type="InterPro" id="IPR000639">
    <property type="entry name" value="Epox_hydrolase-like"/>
</dbReference>
<dbReference type="PANTHER" id="PTHR43329">
    <property type="entry name" value="EPOXIDE HYDROLASE"/>
    <property type="match status" value="1"/>
</dbReference>
<gene>
    <name evidence="3" type="ORF">ENE75_19705</name>
</gene>
<feature type="domain" description="AB hydrolase-1" evidence="2">
    <location>
        <begin position="27"/>
        <end position="313"/>
    </location>
</feature>
<dbReference type="SUPFAM" id="SSF53474">
    <property type="entry name" value="alpha/beta-Hydrolases"/>
    <property type="match status" value="1"/>
</dbReference>
<dbReference type="GO" id="GO:0016787">
    <property type="term" value="F:hydrolase activity"/>
    <property type="evidence" value="ECO:0007669"/>
    <property type="project" value="UniProtKB-KW"/>
</dbReference>
<reference evidence="3 4" key="1">
    <citation type="submission" date="2019-01" db="EMBL/GenBank/DDBJ databases">
        <authorList>
            <person name="Chen W.-M."/>
        </authorList>
    </citation>
    <scope>NUCLEOTIDE SEQUENCE [LARGE SCALE GENOMIC DNA]</scope>
    <source>
        <strain evidence="3 4">ICH-3</strain>
    </source>
</reference>
<protein>
    <submittedName>
        <fullName evidence="3">Alpha/beta hydrolase</fullName>
    </submittedName>
</protein>
<evidence type="ECO:0000259" key="2">
    <source>
        <dbReference type="Pfam" id="PF00561"/>
    </source>
</evidence>
<name>A0A3S2UMP8_9BURK</name>
<dbReference type="Pfam" id="PF00561">
    <property type="entry name" value="Abhydrolase_1"/>
    <property type="match status" value="1"/>
</dbReference>
<comment type="caution">
    <text evidence="3">The sequence shown here is derived from an EMBL/GenBank/DDBJ whole genome shotgun (WGS) entry which is preliminary data.</text>
</comment>
<dbReference type="AlphaFoldDB" id="A0A3S2UMP8"/>
<dbReference type="InterPro" id="IPR029058">
    <property type="entry name" value="AB_hydrolase_fold"/>
</dbReference>
<dbReference type="Proteomes" id="UP000288178">
    <property type="component" value="Unassembled WGS sequence"/>
</dbReference>
<evidence type="ECO:0000256" key="1">
    <source>
        <dbReference type="ARBA" id="ARBA00022801"/>
    </source>
</evidence>
<dbReference type="EMBL" id="SACT01000008">
    <property type="protein sequence ID" value="RVT49307.1"/>
    <property type="molecule type" value="Genomic_DNA"/>
</dbReference>
<sequence length="336" mass="36677">MPDTTLQTGIFDLPGLRLHAAVQGEGPLVIFCHGFPEGWRSWRHQLAALAAAGYRAVAPDMRGYGGTVSTKHPEGALGPEQSTMLHQAGDLVALVKALGETQAVLVGHDWGAPAVWYAALMRPDVFRAVAGLAVPFVPPSPVDLLMAYERQGVHTFYMQYFQAPGVAEAELDADPEATLRRVWWSMSGDGPDRVVAGVLPPGAGFLDVTEEPDPARLPAWWDTDDLRATAEDFRRRGFAGGLNWYRAIRRNAELMAPWYGAVIRQPSLFIVGERDDLLAFPGVRERLKDLKRALPGLRGQHVLPGAGHWVQRERAADVNALLVAFLRSLDGPSAAR</sequence>
<keyword evidence="4" id="KW-1185">Reference proteome</keyword>
<dbReference type="OrthoDB" id="2987348at2"/>
<keyword evidence="1 3" id="KW-0378">Hydrolase</keyword>
<accession>A0A3S2UMP8</accession>
<evidence type="ECO:0000313" key="3">
    <source>
        <dbReference type="EMBL" id="RVT49307.1"/>
    </source>
</evidence>
<dbReference type="RefSeq" id="WP_128200058.1">
    <property type="nucleotide sequence ID" value="NZ_SACT01000008.1"/>
</dbReference>
<dbReference type="Gene3D" id="3.40.50.1820">
    <property type="entry name" value="alpha/beta hydrolase"/>
    <property type="match status" value="1"/>
</dbReference>
<proteinExistence type="predicted"/>
<evidence type="ECO:0000313" key="4">
    <source>
        <dbReference type="Proteomes" id="UP000288178"/>
    </source>
</evidence>
<dbReference type="InterPro" id="IPR000073">
    <property type="entry name" value="AB_hydrolase_1"/>
</dbReference>
<dbReference type="PRINTS" id="PR00412">
    <property type="entry name" value="EPOXHYDRLASE"/>
</dbReference>